<organism evidence="1 2">
    <name type="scientific">Arthrobacter halodurans</name>
    <dbReference type="NCBI Taxonomy" id="516699"/>
    <lineage>
        <taxon>Bacteria</taxon>
        <taxon>Bacillati</taxon>
        <taxon>Actinomycetota</taxon>
        <taxon>Actinomycetes</taxon>
        <taxon>Micrococcales</taxon>
        <taxon>Micrococcaceae</taxon>
        <taxon>Arthrobacter</taxon>
    </lineage>
</organism>
<evidence type="ECO:0008006" key="3">
    <source>
        <dbReference type="Google" id="ProtNLM"/>
    </source>
</evidence>
<protein>
    <recommendedName>
        <fullName evidence="3">Hpt domain-containing protein</fullName>
    </recommendedName>
</protein>
<dbReference type="SUPFAM" id="SSF47226">
    <property type="entry name" value="Histidine-containing phosphotransfer domain, HPT domain"/>
    <property type="match status" value="1"/>
</dbReference>
<keyword evidence="2" id="KW-1185">Reference proteome</keyword>
<sequence length="173" mass="17327">MDPRTSGTPPHGNALVSAAVVGELVETVGPEAALAFFERFVALWPARRERLRGAIGRRDIAEGLDAALSLKSGACMAGALPLAGAGDRLHALIGRGAATTTATGLGPDASWAAAEALLAELDVLGERTVSALRGLAGDLRARTAEVPALGGPAPAVPSLAPTGVLPRSLGRAS</sequence>
<proteinExistence type="predicted"/>
<dbReference type="Gene3D" id="1.20.120.160">
    <property type="entry name" value="HPT domain"/>
    <property type="match status" value="1"/>
</dbReference>
<gene>
    <name evidence="1" type="ORF">ACETWP_04840</name>
</gene>
<evidence type="ECO:0000313" key="1">
    <source>
        <dbReference type="EMBL" id="MFB0833908.1"/>
    </source>
</evidence>
<dbReference type="Proteomes" id="UP001575652">
    <property type="component" value="Unassembled WGS sequence"/>
</dbReference>
<reference evidence="1 2" key="1">
    <citation type="submission" date="2024-09" db="EMBL/GenBank/DDBJ databases">
        <authorList>
            <person name="Salinas-Garcia M.A."/>
            <person name="Prieme A."/>
        </authorList>
    </citation>
    <scope>NUCLEOTIDE SEQUENCE [LARGE SCALE GENOMIC DNA]</scope>
    <source>
        <strain evidence="1 2">DSM 21081</strain>
    </source>
</reference>
<name>A0ABV4ULV9_9MICC</name>
<evidence type="ECO:0000313" key="2">
    <source>
        <dbReference type="Proteomes" id="UP001575652"/>
    </source>
</evidence>
<comment type="caution">
    <text evidence="1">The sequence shown here is derived from an EMBL/GenBank/DDBJ whole genome shotgun (WGS) entry which is preliminary data.</text>
</comment>
<dbReference type="InterPro" id="IPR036641">
    <property type="entry name" value="HPT_dom_sf"/>
</dbReference>
<accession>A0ABV4ULV9</accession>
<dbReference type="EMBL" id="JBHDLJ010000003">
    <property type="protein sequence ID" value="MFB0833908.1"/>
    <property type="molecule type" value="Genomic_DNA"/>
</dbReference>
<dbReference type="RefSeq" id="WP_373971086.1">
    <property type="nucleotide sequence ID" value="NZ_JBHDLJ010000003.1"/>
</dbReference>